<organism evidence="9 10">
    <name type="scientific">Desulfobacter postgatei 2ac9</name>
    <dbReference type="NCBI Taxonomy" id="879212"/>
    <lineage>
        <taxon>Bacteria</taxon>
        <taxon>Pseudomonadati</taxon>
        <taxon>Thermodesulfobacteriota</taxon>
        <taxon>Desulfobacteria</taxon>
        <taxon>Desulfobacterales</taxon>
        <taxon>Desulfobacteraceae</taxon>
        <taxon>Desulfobacter</taxon>
    </lineage>
</organism>
<dbReference type="EMBL" id="CM001488">
    <property type="protein sequence ID" value="EIM62721.1"/>
    <property type="molecule type" value="Genomic_DNA"/>
</dbReference>
<keyword evidence="3 6" id="KW-0479">Metal-binding</keyword>
<feature type="binding site" description="axial binding residue" evidence="6">
    <location>
        <position position="116"/>
    </location>
    <ligand>
        <name>heme c</name>
        <dbReference type="ChEBI" id="CHEBI:61717"/>
        <label>1</label>
    </ligand>
    <ligandPart>
        <name>Fe</name>
        <dbReference type="ChEBI" id="CHEBI:18248"/>
    </ligandPart>
</feature>
<reference evidence="9 10" key="2">
    <citation type="submission" date="2012-02" db="EMBL/GenBank/DDBJ databases">
        <title>Improved High-Quality Draft sequence of Desulfobacter postgatei 2ac9.</title>
        <authorList>
            <consortium name="US DOE Joint Genome Institute"/>
            <person name="Lucas S."/>
            <person name="Han J."/>
            <person name="Lapidus A."/>
            <person name="Cheng J.-F."/>
            <person name="Goodwin L."/>
            <person name="Pitluck S."/>
            <person name="Peters L."/>
            <person name="Ovchinnikova G."/>
            <person name="Held B."/>
            <person name="Detter J.C."/>
            <person name="Han C."/>
            <person name="Tapia R."/>
            <person name="Land M."/>
            <person name="Hauser L."/>
            <person name="Kyrpides N."/>
            <person name="Ivanova N."/>
            <person name="Pagani I."/>
            <person name="Orellana R."/>
            <person name="Lovley D."/>
            <person name="Woyke T."/>
        </authorList>
    </citation>
    <scope>NUCLEOTIDE SEQUENCE [LARGE SCALE GENOMIC DNA]</scope>
    <source>
        <strain evidence="9 10">2ac9</strain>
    </source>
</reference>
<name>I5AZQ8_9BACT</name>
<dbReference type="Proteomes" id="UP000005778">
    <property type="component" value="Chromosome"/>
</dbReference>
<feature type="binding site" description="axial binding residue" evidence="6">
    <location>
        <position position="54"/>
    </location>
    <ligand>
        <name>heme c</name>
        <dbReference type="ChEBI" id="CHEBI:61717"/>
        <label>3</label>
    </ligand>
    <ligandPart>
        <name>Fe</name>
        <dbReference type="ChEBI" id="CHEBI:18248"/>
    </ligandPart>
</feature>
<dbReference type="AlphaFoldDB" id="I5AZQ8"/>
<evidence type="ECO:0000256" key="6">
    <source>
        <dbReference type="PIRSR" id="PIRSR602322-1"/>
    </source>
</evidence>
<feature type="domain" description="Cytochrome c7-like" evidence="8">
    <location>
        <begin position="49"/>
        <end position="118"/>
    </location>
</feature>
<keyword evidence="7" id="KW-0732">Signal</keyword>
<keyword evidence="5 6" id="KW-0408">Iron</keyword>
<evidence type="ECO:0000259" key="8">
    <source>
        <dbReference type="Pfam" id="PF14522"/>
    </source>
</evidence>
<sequence>MNKKVITTCLAACSLIAGLSLIPVSGIMAQDNGRPELTLNGGSKGPIPFKHQLHQTIVKDCAVCHKDFGKKPGTLDEAKKIGALRPQQVMTKTCIACHKAKKRIGEKSGPTSCSGCHS</sequence>
<dbReference type="CDD" id="cd08168">
    <property type="entry name" value="Cytochrom_C3"/>
    <property type="match status" value="1"/>
</dbReference>
<feature type="binding site" description="axial binding residue" evidence="6">
    <location>
        <position position="94"/>
    </location>
    <ligand>
        <name>heme c</name>
        <dbReference type="ChEBI" id="CHEBI:61717"/>
        <label>1</label>
    </ligand>
    <ligandPart>
        <name>Fe</name>
        <dbReference type="ChEBI" id="CHEBI:18248"/>
    </ligandPart>
</feature>
<dbReference type="InterPro" id="IPR029467">
    <property type="entry name" value="Cyt_c7-like"/>
</dbReference>
<dbReference type="STRING" id="879212.DespoDRAFT_00730"/>
<dbReference type="GO" id="GO:0046872">
    <property type="term" value="F:metal ion binding"/>
    <property type="evidence" value="ECO:0007669"/>
    <property type="project" value="UniProtKB-KW"/>
</dbReference>
<comment type="cofactor">
    <cofactor evidence="6">
        <name>heme c</name>
        <dbReference type="ChEBI" id="CHEBI:61717"/>
    </cofactor>
    <text evidence="6">Binds 4 heme c groups covalently per monomer.</text>
</comment>
<dbReference type="GO" id="GO:0020037">
    <property type="term" value="F:heme binding"/>
    <property type="evidence" value="ECO:0007669"/>
    <property type="project" value="InterPro"/>
</dbReference>
<dbReference type="Gene3D" id="3.90.10.10">
    <property type="entry name" value="Cytochrome C3"/>
    <property type="match status" value="1"/>
</dbReference>
<dbReference type="SUPFAM" id="SSF48695">
    <property type="entry name" value="Multiheme cytochromes"/>
    <property type="match status" value="1"/>
</dbReference>
<dbReference type="OrthoDB" id="5421852at2"/>
<dbReference type="InterPro" id="IPR036280">
    <property type="entry name" value="Multihaem_cyt_sf"/>
</dbReference>
<evidence type="ECO:0000256" key="4">
    <source>
        <dbReference type="ARBA" id="ARBA00022982"/>
    </source>
</evidence>
<evidence type="ECO:0000256" key="2">
    <source>
        <dbReference type="ARBA" id="ARBA00022617"/>
    </source>
</evidence>
<protein>
    <submittedName>
        <fullName evidence="9">Class III cytochrome C family protein</fullName>
    </submittedName>
</protein>
<keyword evidence="10" id="KW-1185">Reference proteome</keyword>
<keyword evidence="2 6" id="KW-0349">Heme</keyword>
<dbReference type="PRINTS" id="PR00609">
    <property type="entry name" value="CYTOCHROMEC3"/>
</dbReference>
<keyword evidence="4" id="KW-0249">Electron transport</keyword>
<evidence type="ECO:0000256" key="1">
    <source>
        <dbReference type="ARBA" id="ARBA00022448"/>
    </source>
</evidence>
<dbReference type="RefSeq" id="WP_004071433.1">
    <property type="nucleotide sequence ID" value="NZ_CM001488.1"/>
</dbReference>
<feature type="binding site" description="axial binding residue" evidence="6">
    <location>
        <position position="97"/>
    </location>
    <ligand>
        <name>heme c</name>
        <dbReference type="ChEBI" id="CHEBI:61717"/>
        <label>1</label>
    </ligand>
    <ligandPart>
        <name>Fe</name>
        <dbReference type="ChEBI" id="CHEBI:18248"/>
    </ligandPart>
</feature>
<evidence type="ECO:0000313" key="10">
    <source>
        <dbReference type="Proteomes" id="UP000005778"/>
    </source>
</evidence>
<feature type="binding site" description="axial binding residue" evidence="6">
    <location>
        <position position="65"/>
    </location>
    <ligand>
        <name>heme c</name>
        <dbReference type="ChEBI" id="CHEBI:61717"/>
        <label>1</label>
    </ligand>
    <ligandPart>
        <name>Fe</name>
        <dbReference type="ChEBI" id="CHEBI:18248"/>
    </ligandPart>
</feature>
<dbReference type="Pfam" id="PF14522">
    <property type="entry name" value="Cytochrome_C7"/>
    <property type="match status" value="1"/>
</dbReference>
<gene>
    <name evidence="9" type="ORF">DespoDRAFT_00730</name>
</gene>
<feature type="binding site" description="axial binding residue" evidence="6">
    <location>
        <position position="98"/>
    </location>
    <ligand>
        <name>heme c</name>
        <dbReference type="ChEBI" id="CHEBI:61717"/>
        <label>1</label>
    </ligand>
    <ligandPart>
        <name>Fe</name>
        <dbReference type="ChEBI" id="CHEBI:18248"/>
    </ligandPart>
</feature>
<reference evidence="9 10" key="1">
    <citation type="submission" date="2011-09" db="EMBL/GenBank/DDBJ databases">
        <authorList>
            <consortium name="US DOE Joint Genome Institute (JGI-PGF)"/>
            <person name="Lucas S."/>
            <person name="Han J."/>
            <person name="Lapidus A."/>
            <person name="Cheng J.-F."/>
            <person name="Goodwin L."/>
            <person name="Pitluck S."/>
            <person name="Peters L."/>
            <person name="Land M.L."/>
            <person name="Hauser L."/>
            <person name="Orellana R."/>
            <person name="Lovley D."/>
            <person name="Woyke T.J."/>
        </authorList>
    </citation>
    <scope>NUCLEOTIDE SEQUENCE [LARGE SCALE GENOMIC DNA]</scope>
    <source>
        <strain evidence="9 10">2ac9</strain>
    </source>
</reference>
<feature type="binding site" description="covalent" evidence="6">
    <location>
        <position position="64"/>
    </location>
    <ligand>
        <name>heme c</name>
        <dbReference type="ChEBI" id="CHEBI:61717"/>
        <label>1</label>
    </ligand>
</feature>
<feature type="binding site" description="axial binding residue" evidence="6">
    <location>
        <position position="61"/>
    </location>
    <ligand>
        <name>heme c</name>
        <dbReference type="ChEBI" id="CHEBI:61717"/>
        <label>1</label>
    </ligand>
    <ligandPart>
        <name>Fe</name>
        <dbReference type="ChEBI" id="CHEBI:18248"/>
    </ligandPart>
</feature>
<proteinExistence type="predicted"/>
<accession>I5AZQ8</accession>
<dbReference type="InterPro" id="IPR002322">
    <property type="entry name" value="Cyt_c_III"/>
</dbReference>
<feature type="binding site" description="axial binding residue" evidence="6">
    <location>
        <position position="51"/>
    </location>
    <ligand>
        <name>heme c</name>
        <dbReference type="ChEBI" id="CHEBI:61717"/>
        <label>1</label>
    </ligand>
    <ligandPart>
        <name>Fe</name>
        <dbReference type="ChEBI" id="CHEBI:18248"/>
    </ligandPart>
</feature>
<keyword evidence="1" id="KW-0813">Transport</keyword>
<evidence type="ECO:0000256" key="7">
    <source>
        <dbReference type="SAM" id="SignalP"/>
    </source>
</evidence>
<feature type="chain" id="PRO_5003699289" evidence="7">
    <location>
        <begin position="30"/>
        <end position="118"/>
    </location>
</feature>
<dbReference type="GO" id="GO:0009055">
    <property type="term" value="F:electron transfer activity"/>
    <property type="evidence" value="ECO:0007669"/>
    <property type="project" value="InterPro"/>
</dbReference>
<dbReference type="HOGENOM" id="CLU_2117035_0_0_7"/>
<evidence type="ECO:0000313" key="9">
    <source>
        <dbReference type="EMBL" id="EIM62721.1"/>
    </source>
</evidence>
<feature type="signal peptide" evidence="7">
    <location>
        <begin position="1"/>
        <end position="29"/>
    </location>
</feature>
<feature type="binding site" description="covalent" evidence="6">
    <location>
        <position position="117"/>
    </location>
    <ligand>
        <name>heme c</name>
        <dbReference type="ChEBI" id="CHEBI:61717"/>
        <label>3</label>
    </ligand>
</feature>
<feature type="binding site" description="axial binding residue" evidence="6">
    <location>
        <position position="113"/>
    </location>
    <ligand>
        <name>heme c</name>
        <dbReference type="ChEBI" id="CHEBI:61717"/>
        <label>1</label>
    </ligand>
    <ligandPart>
        <name>Fe</name>
        <dbReference type="ChEBI" id="CHEBI:18248"/>
    </ligandPart>
</feature>
<dbReference type="eggNOG" id="ENOG50335B9">
    <property type="taxonomic scope" value="Bacteria"/>
</dbReference>
<evidence type="ECO:0000256" key="3">
    <source>
        <dbReference type="ARBA" id="ARBA00022723"/>
    </source>
</evidence>
<evidence type="ECO:0000256" key="5">
    <source>
        <dbReference type="ARBA" id="ARBA00023004"/>
    </source>
</evidence>